<name>R9NZP7_PSEHS</name>
<dbReference type="HOGENOM" id="CLU_1768923_0_0_1"/>
<dbReference type="EMBL" id="DF238783">
    <property type="protein sequence ID" value="GAC94274.1"/>
    <property type="molecule type" value="Genomic_DNA"/>
</dbReference>
<keyword evidence="2" id="KW-1185">Reference proteome</keyword>
<dbReference type="RefSeq" id="XP_012187861.1">
    <property type="nucleotide sequence ID" value="XM_012332471.1"/>
</dbReference>
<proteinExistence type="predicted"/>
<reference evidence="2" key="1">
    <citation type="journal article" date="2013" name="Genome Announc.">
        <title>Draft genome sequence of the basidiomycetous yeast-like fungus Pseudozyma hubeiensis SY62, which produces an abundant amount of the biosurfactant mannosylerythritol lipids.</title>
        <authorList>
            <person name="Konishi M."/>
            <person name="Hatada Y."/>
            <person name="Horiuchi J."/>
        </authorList>
    </citation>
    <scope>NUCLEOTIDE SEQUENCE [LARGE SCALE GENOMIC DNA]</scope>
    <source>
        <strain evidence="2">SY62</strain>
    </source>
</reference>
<accession>R9NZP7</accession>
<organism evidence="1 2">
    <name type="scientific">Pseudozyma hubeiensis (strain SY62)</name>
    <name type="common">Yeast</name>
    <dbReference type="NCBI Taxonomy" id="1305764"/>
    <lineage>
        <taxon>Eukaryota</taxon>
        <taxon>Fungi</taxon>
        <taxon>Dikarya</taxon>
        <taxon>Basidiomycota</taxon>
        <taxon>Ustilaginomycotina</taxon>
        <taxon>Ustilaginomycetes</taxon>
        <taxon>Ustilaginales</taxon>
        <taxon>Ustilaginaceae</taxon>
        <taxon>Pseudozyma</taxon>
    </lineage>
</organism>
<dbReference type="GeneID" id="24107140"/>
<dbReference type="AlphaFoldDB" id="R9NZP7"/>
<evidence type="ECO:0000313" key="2">
    <source>
        <dbReference type="Proteomes" id="UP000014071"/>
    </source>
</evidence>
<dbReference type="Proteomes" id="UP000014071">
    <property type="component" value="Unassembled WGS sequence"/>
</dbReference>
<evidence type="ECO:0000313" key="1">
    <source>
        <dbReference type="EMBL" id="GAC94274.1"/>
    </source>
</evidence>
<protein>
    <submittedName>
        <fullName evidence="1">Uncharacterized protein</fullName>
    </submittedName>
</protein>
<sequence length="147" mass="15489">MFRMIANGVKLSRRQCPRNGRTEVDGDNHGEAGGVVAAVGFRRNAQGKEYSPGTTVPASRNGVAGELCTDRALDDVVEYSSFEGSDDGSRDVSHIAGVRVFGYVRSNHTLLARPRSMPADASGPLSDGNSDALSLASEALVCLYLSA</sequence>
<gene>
    <name evidence="1" type="ORF">PHSY_001845</name>
</gene>